<dbReference type="EMBL" id="VRZA01000002">
    <property type="protein sequence ID" value="TXS95189.1"/>
    <property type="molecule type" value="Genomic_DNA"/>
</dbReference>
<evidence type="ECO:0000256" key="2">
    <source>
        <dbReference type="SAM" id="MobiDB-lite"/>
    </source>
</evidence>
<dbReference type="InterPro" id="IPR017938">
    <property type="entry name" value="Riboflavin_synthase-like_b-brl"/>
</dbReference>
<dbReference type="InterPro" id="IPR013113">
    <property type="entry name" value="SIP_FAD-bd"/>
</dbReference>
<dbReference type="RefSeq" id="WP_148067100.1">
    <property type="nucleotide sequence ID" value="NZ_VRZA01000002.1"/>
</dbReference>
<feature type="domain" description="FAD-binding FR-type" evidence="3">
    <location>
        <begin position="4"/>
        <end position="108"/>
    </location>
</feature>
<keyword evidence="5" id="KW-1185">Reference proteome</keyword>
<gene>
    <name evidence="4" type="ORF">FV139_04625</name>
</gene>
<dbReference type="PROSITE" id="PS51384">
    <property type="entry name" value="FAD_FR"/>
    <property type="match status" value="1"/>
</dbReference>
<dbReference type="Pfam" id="PF08021">
    <property type="entry name" value="FAD_binding_9"/>
    <property type="match status" value="1"/>
</dbReference>
<dbReference type="InterPro" id="IPR039374">
    <property type="entry name" value="SIP_fam"/>
</dbReference>
<dbReference type="AlphaFoldDB" id="A0A5C9A539"/>
<dbReference type="InterPro" id="IPR007037">
    <property type="entry name" value="SIP_rossman_dom"/>
</dbReference>
<evidence type="ECO:0000256" key="1">
    <source>
        <dbReference type="ARBA" id="ARBA00035644"/>
    </source>
</evidence>
<comment type="similarity">
    <text evidence="1">Belongs to the SIP oxidoreductase family.</text>
</comment>
<protein>
    <submittedName>
        <fullName evidence="4">Siderophore-interacting protein</fullName>
    </submittedName>
</protein>
<organism evidence="4 5">
    <name type="scientific">Parahaliea maris</name>
    <dbReference type="NCBI Taxonomy" id="2716870"/>
    <lineage>
        <taxon>Bacteria</taxon>
        <taxon>Pseudomonadati</taxon>
        <taxon>Pseudomonadota</taxon>
        <taxon>Gammaproteobacteria</taxon>
        <taxon>Cellvibrionales</taxon>
        <taxon>Halieaceae</taxon>
        <taxon>Parahaliea</taxon>
    </lineage>
</organism>
<dbReference type="Gene3D" id="2.40.30.10">
    <property type="entry name" value="Translation factors"/>
    <property type="match status" value="1"/>
</dbReference>
<dbReference type="SUPFAM" id="SSF63380">
    <property type="entry name" value="Riboflavin synthase domain-like"/>
    <property type="match status" value="1"/>
</dbReference>
<dbReference type="PANTHER" id="PTHR30157:SF0">
    <property type="entry name" value="NADPH-DEPENDENT FERRIC-CHELATE REDUCTASE"/>
    <property type="match status" value="1"/>
</dbReference>
<dbReference type="Pfam" id="PF04954">
    <property type="entry name" value="SIP"/>
    <property type="match status" value="1"/>
</dbReference>
<reference evidence="4 5" key="1">
    <citation type="submission" date="2019-08" db="EMBL/GenBank/DDBJ databases">
        <title>Parahaliea maris sp. nov., isolated from the surface seawater.</title>
        <authorList>
            <person name="Liu Y."/>
        </authorList>
    </citation>
    <scope>NUCLEOTIDE SEQUENCE [LARGE SCALE GENOMIC DNA]</scope>
    <source>
        <strain evidence="4 5">HSLHS9</strain>
    </source>
</reference>
<dbReference type="CDD" id="cd06193">
    <property type="entry name" value="siderophore_interacting"/>
    <property type="match status" value="1"/>
</dbReference>
<evidence type="ECO:0000313" key="5">
    <source>
        <dbReference type="Proteomes" id="UP000321039"/>
    </source>
</evidence>
<dbReference type="Proteomes" id="UP000321039">
    <property type="component" value="Unassembled WGS sequence"/>
</dbReference>
<feature type="region of interest" description="Disordered" evidence="2">
    <location>
        <begin position="229"/>
        <end position="251"/>
    </location>
</feature>
<sequence>MPRPTPRTLEVIDTEQLTPHMRRVTLGGSGIDDFPTDQESAYIKLMFPRPGQAPPLMRTYTVSRQRRDAIDVDFALHEAAGPASRWAVEARPGDRILVGGPGPKKLINTAADWYLLAGDMTALPAIAVNLQLLPDNARGYVVIEVVDAEDQRPLVAPQGMEVIWVSNPAAGSEETGLAQRVRNLPWLAGQAAVWAACEFQDMRELRRYLKQERGVAKSHLYVSSYWKRGSTEDQHKVAKQADAREDEGNPA</sequence>
<evidence type="ECO:0000313" key="4">
    <source>
        <dbReference type="EMBL" id="TXS95189.1"/>
    </source>
</evidence>
<name>A0A5C9A539_9GAMM</name>
<dbReference type="InterPro" id="IPR017927">
    <property type="entry name" value="FAD-bd_FR_type"/>
</dbReference>
<proteinExistence type="inferred from homology"/>
<dbReference type="Gene3D" id="3.40.50.80">
    <property type="entry name" value="Nucleotide-binding domain of ferredoxin-NADP reductase (FNR) module"/>
    <property type="match status" value="1"/>
</dbReference>
<dbReference type="InterPro" id="IPR039261">
    <property type="entry name" value="FNR_nucleotide-bd"/>
</dbReference>
<dbReference type="GO" id="GO:0016491">
    <property type="term" value="F:oxidoreductase activity"/>
    <property type="evidence" value="ECO:0007669"/>
    <property type="project" value="InterPro"/>
</dbReference>
<evidence type="ECO:0000259" key="3">
    <source>
        <dbReference type="PROSITE" id="PS51384"/>
    </source>
</evidence>
<accession>A0A5C9A539</accession>
<dbReference type="PANTHER" id="PTHR30157">
    <property type="entry name" value="FERRIC REDUCTASE, NADPH-DEPENDENT"/>
    <property type="match status" value="1"/>
</dbReference>
<comment type="caution">
    <text evidence="4">The sequence shown here is derived from an EMBL/GenBank/DDBJ whole genome shotgun (WGS) entry which is preliminary data.</text>
</comment>